<keyword evidence="2" id="KW-1185">Reference proteome</keyword>
<organism evidence="1 2">
    <name type="scientific">Portunus trituberculatus</name>
    <name type="common">Swimming crab</name>
    <name type="synonym">Neptunus trituberculatus</name>
    <dbReference type="NCBI Taxonomy" id="210409"/>
    <lineage>
        <taxon>Eukaryota</taxon>
        <taxon>Metazoa</taxon>
        <taxon>Ecdysozoa</taxon>
        <taxon>Arthropoda</taxon>
        <taxon>Crustacea</taxon>
        <taxon>Multicrustacea</taxon>
        <taxon>Malacostraca</taxon>
        <taxon>Eumalacostraca</taxon>
        <taxon>Eucarida</taxon>
        <taxon>Decapoda</taxon>
        <taxon>Pleocyemata</taxon>
        <taxon>Brachyura</taxon>
        <taxon>Eubrachyura</taxon>
        <taxon>Portunoidea</taxon>
        <taxon>Portunidae</taxon>
        <taxon>Portuninae</taxon>
        <taxon>Portunus</taxon>
    </lineage>
</organism>
<sequence>MIGKKFGVVNVSTVEVENWARTDGRWTGSGDYLMDSGLEAAWKASALEQREARMAEGAVKKAAFTLILSLLTPTFRLQSWIPPSQRTPTCFKGVSQ</sequence>
<accession>A0A5B7I7C6</accession>
<dbReference type="Proteomes" id="UP000324222">
    <property type="component" value="Unassembled WGS sequence"/>
</dbReference>
<gene>
    <name evidence="1" type="ORF">E2C01_075010</name>
</gene>
<dbReference type="EMBL" id="VSRR010053991">
    <property type="protein sequence ID" value="MPC80430.1"/>
    <property type="molecule type" value="Genomic_DNA"/>
</dbReference>
<protein>
    <submittedName>
        <fullName evidence="1">Uncharacterized protein</fullName>
    </submittedName>
</protein>
<dbReference type="AlphaFoldDB" id="A0A5B7I7C6"/>
<comment type="caution">
    <text evidence="1">The sequence shown here is derived from an EMBL/GenBank/DDBJ whole genome shotgun (WGS) entry which is preliminary data.</text>
</comment>
<evidence type="ECO:0000313" key="1">
    <source>
        <dbReference type="EMBL" id="MPC80430.1"/>
    </source>
</evidence>
<reference evidence="1 2" key="1">
    <citation type="submission" date="2019-05" db="EMBL/GenBank/DDBJ databases">
        <title>Another draft genome of Portunus trituberculatus and its Hox gene families provides insights of decapod evolution.</title>
        <authorList>
            <person name="Jeong J.-H."/>
            <person name="Song I."/>
            <person name="Kim S."/>
            <person name="Choi T."/>
            <person name="Kim D."/>
            <person name="Ryu S."/>
            <person name="Kim W."/>
        </authorList>
    </citation>
    <scope>NUCLEOTIDE SEQUENCE [LARGE SCALE GENOMIC DNA]</scope>
    <source>
        <tissue evidence="1">Muscle</tissue>
    </source>
</reference>
<name>A0A5B7I7C6_PORTR</name>
<evidence type="ECO:0000313" key="2">
    <source>
        <dbReference type="Proteomes" id="UP000324222"/>
    </source>
</evidence>
<proteinExistence type="predicted"/>